<protein>
    <recommendedName>
        <fullName evidence="4">DUF929 domain-containing protein</fullName>
    </recommendedName>
</protein>
<accession>A0A2M8KNZ3</accession>
<gene>
    <name evidence="2" type="ORF">COU87_03545</name>
</gene>
<name>A0A2M8KNZ3_9BACT</name>
<sequence>MTEEQIPKGWNISVPKFLLNPLMWIFILAGVAIIGYQLWVGSQQAPSAQTTSLITTTPSTSKSLGYFKKVSDTPVQLDNKPYFLYVGAQFCPFCAAERWSIVQALSNFGTWSGLGPDTSAVEEAGFSRIPTYNFVNAKYESQYISYAHKETADRNGQPIPGQELADFEKKWFNQYDPRGGVPFLFLNGQYVQLSSGYSPSLIQGKTYEQVKADIENNTNAPHVTAINREADIITAYLCKATNNKPENVCNDPKIAELVVQVP</sequence>
<evidence type="ECO:0008006" key="4">
    <source>
        <dbReference type="Google" id="ProtNLM"/>
    </source>
</evidence>
<evidence type="ECO:0000256" key="1">
    <source>
        <dbReference type="SAM" id="Phobius"/>
    </source>
</evidence>
<reference evidence="3" key="1">
    <citation type="submission" date="2017-09" db="EMBL/GenBank/DDBJ databases">
        <title>Depth-based differentiation of microbial function through sediment-hosted aquifers and enrichment of novel symbionts in the deep terrestrial subsurface.</title>
        <authorList>
            <person name="Probst A.J."/>
            <person name="Ladd B."/>
            <person name="Jarett J.K."/>
            <person name="Geller-Mcgrath D.E."/>
            <person name="Sieber C.M.K."/>
            <person name="Emerson J.B."/>
            <person name="Anantharaman K."/>
            <person name="Thomas B.C."/>
            <person name="Malmstrom R."/>
            <person name="Stieglmeier M."/>
            <person name="Klingl A."/>
            <person name="Woyke T."/>
            <person name="Ryan C.M."/>
            <person name="Banfield J.F."/>
        </authorList>
    </citation>
    <scope>NUCLEOTIDE SEQUENCE [LARGE SCALE GENOMIC DNA]</scope>
</reference>
<keyword evidence="1" id="KW-0812">Transmembrane</keyword>
<dbReference type="AlphaFoldDB" id="A0A2M8KNZ3"/>
<dbReference type="Pfam" id="PF06053">
    <property type="entry name" value="DUF929"/>
    <property type="match status" value="1"/>
</dbReference>
<organism evidence="2 3">
    <name type="scientific">Candidatus Roizmanbacteria bacterium CG10_big_fil_rev_8_21_14_0_10_39_12</name>
    <dbReference type="NCBI Taxonomy" id="1974852"/>
    <lineage>
        <taxon>Bacteria</taxon>
        <taxon>Candidatus Roizmaniibacteriota</taxon>
    </lineage>
</organism>
<evidence type="ECO:0000313" key="3">
    <source>
        <dbReference type="Proteomes" id="UP000230222"/>
    </source>
</evidence>
<keyword evidence="1" id="KW-0472">Membrane</keyword>
<dbReference type="InterPro" id="IPR009272">
    <property type="entry name" value="DUF929"/>
</dbReference>
<feature type="transmembrane region" description="Helical" evidence="1">
    <location>
        <begin position="21"/>
        <end position="39"/>
    </location>
</feature>
<dbReference type="Proteomes" id="UP000230222">
    <property type="component" value="Unassembled WGS sequence"/>
</dbReference>
<proteinExistence type="predicted"/>
<dbReference type="EMBL" id="PFEC01000061">
    <property type="protein sequence ID" value="PJE61632.1"/>
    <property type="molecule type" value="Genomic_DNA"/>
</dbReference>
<evidence type="ECO:0000313" key="2">
    <source>
        <dbReference type="EMBL" id="PJE61632.1"/>
    </source>
</evidence>
<keyword evidence="1" id="KW-1133">Transmembrane helix</keyword>
<comment type="caution">
    <text evidence="2">The sequence shown here is derived from an EMBL/GenBank/DDBJ whole genome shotgun (WGS) entry which is preliminary data.</text>
</comment>